<name>A0AAU9QSM5_9VIBR</name>
<accession>A0AAU9QSM5</accession>
<reference evidence="1" key="1">
    <citation type="submission" date="2022-01" db="EMBL/GenBank/DDBJ databases">
        <authorList>
            <person name="Lagorce A."/>
        </authorList>
    </citation>
    <scope>NUCLEOTIDE SEQUENCE</scope>
    <source>
        <strain evidence="1">Th15_F1_A12</strain>
    </source>
</reference>
<organism evidence="1 2">
    <name type="scientific">Vibrio jasicida</name>
    <dbReference type="NCBI Taxonomy" id="766224"/>
    <lineage>
        <taxon>Bacteria</taxon>
        <taxon>Pseudomonadati</taxon>
        <taxon>Pseudomonadota</taxon>
        <taxon>Gammaproteobacteria</taxon>
        <taxon>Vibrionales</taxon>
        <taxon>Vibrionaceae</taxon>
        <taxon>Vibrio</taxon>
    </lineage>
</organism>
<protein>
    <submittedName>
        <fullName evidence="1">Uncharacterized protein</fullName>
    </submittedName>
</protein>
<gene>
    <name evidence="1" type="ORF">THF1A12_40240</name>
</gene>
<evidence type="ECO:0000313" key="1">
    <source>
        <dbReference type="EMBL" id="CAH1599695.1"/>
    </source>
</evidence>
<comment type="caution">
    <text evidence="1">The sequence shown here is derived from an EMBL/GenBank/DDBJ whole genome shotgun (WGS) entry which is preliminary data.</text>
</comment>
<dbReference type="Proteomes" id="UP001295462">
    <property type="component" value="Unassembled WGS sequence"/>
</dbReference>
<dbReference type="AlphaFoldDB" id="A0AAU9QSM5"/>
<sequence length="56" mass="6459">MLYEVTGYQTKEDYKQNKPDVFPTECEDHANAVHSDLENDGYYLVTTTDDNGTLIR</sequence>
<dbReference type="EMBL" id="CAKMUD010000094">
    <property type="protein sequence ID" value="CAH1599695.1"/>
    <property type="molecule type" value="Genomic_DNA"/>
</dbReference>
<dbReference type="RefSeq" id="WP_020194432.1">
    <property type="nucleotide sequence ID" value="NZ_CAKMTZ010000082.1"/>
</dbReference>
<evidence type="ECO:0000313" key="2">
    <source>
        <dbReference type="Proteomes" id="UP001295462"/>
    </source>
</evidence>
<proteinExistence type="predicted"/>